<evidence type="ECO:0000256" key="2">
    <source>
        <dbReference type="SAM" id="MobiDB-lite"/>
    </source>
</evidence>
<dbReference type="PANTHER" id="PTHR21724:SF109">
    <property type="entry name" value="SHKT DOMAIN-CONTAINING PROTEIN"/>
    <property type="match status" value="1"/>
</dbReference>
<dbReference type="SMART" id="SM00254">
    <property type="entry name" value="ShKT"/>
    <property type="match status" value="2"/>
</dbReference>
<evidence type="ECO:0000256" key="1">
    <source>
        <dbReference type="PROSITE-ProRule" id="PRU01005"/>
    </source>
</evidence>
<comment type="caution">
    <text evidence="4">The sequence shown here is derived from an EMBL/GenBank/DDBJ whole genome shotgun (WGS) entry which is preliminary data.</text>
</comment>
<accession>A0A177B1I2</accession>
<comment type="caution">
    <text evidence="1">Lacks conserved residue(s) required for the propagation of feature annotation.</text>
</comment>
<organism evidence="4 5">
    <name type="scientific">Intoshia linei</name>
    <dbReference type="NCBI Taxonomy" id="1819745"/>
    <lineage>
        <taxon>Eukaryota</taxon>
        <taxon>Metazoa</taxon>
        <taxon>Spiralia</taxon>
        <taxon>Lophotrochozoa</taxon>
        <taxon>Mesozoa</taxon>
        <taxon>Orthonectida</taxon>
        <taxon>Rhopaluridae</taxon>
        <taxon>Intoshia</taxon>
    </lineage>
</organism>
<dbReference type="Gene3D" id="1.10.10.1940">
    <property type="match status" value="2"/>
</dbReference>
<reference evidence="4 5" key="1">
    <citation type="submission" date="2016-04" db="EMBL/GenBank/DDBJ databases">
        <title>The genome of Intoshia linei affirms orthonectids as highly simplified spiralians.</title>
        <authorList>
            <person name="Mikhailov K.V."/>
            <person name="Slusarev G.S."/>
            <person name="Nikitin M.A."/>
            <person name="Logacheva M.D."/>
            <person name="Penin A."/>
            <person name="Aleoshin V."/>
            <person name="Panchin Y.V."/>
        </authorList>
    </citation>
    <scope>NUCLEOTIDE SEQUENCE [LARGE SCALE GENOMIC DNA]</scope>
    <source>
        <strain evidence="4">Intl2013</strain>
        <tissue evidence="4">Whole animal</tissue>
    </source>
</reference>
<dbReference type="AlphaFoldDB" id="A0A177B1I2"/>
<proteinExistence type="predicted"/>
<dbReference type="Proteomes" id="UP000078046">
    <property type="component" value="Unassembled WGS sequence"/>
</dbReference>
<feature type="region of interest" description="Disordered" evidence="2">
    <location>
        <begin position="159"/>
        <end position="187"/>
    </location>
</feature>
<dbReference type="EMBL" id="LWCA01000621">
    <property type="protein sequence ID" value="OAF67592.1"/>
    <property type="molecule type" value="Genomic_DNA"/>
</dbReference>
<feature type="region of interest" description="Disordered" evidence="2">
    <location>
        <begin position="63"/>
        <end position="108"/>
    </location>
</feature>
<evidence type="ECO:0000313" key="5">
    <source>
        <dbReference type="Proteomes" id="UP000078046"/>
    </source>
</evidence>
<dbReference type="InterPro" id="IPR003582">
    <property type="entry name" value="ShKT_dom"/>
</dbReference>
<feature type="disulfide bond" evidence="1">
    <location>
        <begin position="114"/>
        <end position="148"/>
    </location>
</feature>
<feature type="domain" description="ShKT" evidence="3">
    <location>
        <begin position="114"/>
        <end position="148"/>
    </location>
</feature>
<gene>
    <name evidence="4" type="ORF">A3Q56_04682</name>
</gene>
<feature type="non-terminal residue" evidence="4">
    <location>
        <position position="187"/>
    </location>
</feature>
<dbReference type="PANTHER" id="PTHR21724">
    <property type="entry name" value="SHKT DOMAIN-CONTAINING PROTEIN"/>
    <property type="match status" value="1"/>
</dbReference>
<dbReference type="Pfam" id="PF01549">
    <property type="entry name" value="ShK"/>
    <property type="match status" value="2"/>
</dbReference>
<evidence type="ECO:0000259" key="3">
    <source>
        <dbReference type="PROSITE" id="PS51670"/>
    </source>
</evidence>
<name>A0A177B1I2_9BILA</name>
<keyword evidence="5" id="KW-1185">Reference proteome</keyword>
<keyword evidence="1" id="KW-1015">Disulfide bond</keyword>
<dbReference type="PROSITE" id="PS51670">
    <property type="entry name" value="SHKT"/>
    <property type="match status" value="1"/>
</dbReference>
<sequence length="187" mass="21193">MTSDHNSSSTTTTDNTDPNCVDRSDKCHEYEKYCKIERMIETMKTYCPMKCGFCEHQTTIQETPSSTYGNTHTSTSNTDKVSRTSTSHTTKTTDQEKPTSQHNTHETSTVISDCQDISDQCGSYRTYCDEPKMKSTMHQYCKYTCRFCEEITISTTTDISTNTTPQETTIQQKTSITQKTKPSISTP</sequence>
<evidence type="ECO:0000313" key="4">
    <source>
        <dbReference type="EMBL" id="OAF67592.1"/>
    </source>
</evidence>
<feature type="compositionally biased region" description="Polar residues" evidence="2">
    <location>
        <begin position="63"/>
        <end position="79"/>
    </location>
</feature>
<protein>
    <recommendedName>
        <fullName evidence="3">ShKT domain-containing protein</fullName>
    </recommendedName>
</protein>
<feature type="compositionally biased region" description="Basic and acidic residues" evidence="2">
    <location>
        <begin position="91"/>
        <end position="105"/>
    </location>
</feature>